<organism evidence="3 4">
    <name type="scientific">Sphingobacterium daejeonense</name>
    <dbReference type="NCBI Taxonomy" id="371142"/>
    <lineage>
        <taxon>Bacteria</taxon>
        <taxon>Pseudomonadati</taxon>
        <taxon>Bacteroidota</taxon>
        <taxon>Sphingobacteriia</taxon>
        <taxon>Sphingobacteriales</taxon>
        <taxon>Sphingobacteriaceae</taxon>
        <taxon>Sphingobacterium</taxon>
    </lineage>
</organism>
<gene>
    <name evidence="3" type="ORF">ACFQ2C_01600</name>
</gene>
<feature type="transmembrane region" description="Helical" evidence="2">
    <location>
        <begin position="48"/>
        <end position="67"/>
    </location>
</feature>
<evidence type="ECO:0000256" key="1">
    <source>
        <dbReference type="SAM" id="Coils"/>
    </source>
</evidence>
<sequence>MEEQKFSFSEVFDKSKEYLETQIKLAKLKALSRSSRIVGSLIVDGSKVLLSLLIVFFISLALGFYLGELLGSYSLGFLATGGIFFVILLLIRVFEPKLEEKFMNVTIKRIMTKWDADDDDELDEEEIKEKVREAVEEVENEVEEEVKVEKERV</sequence>
<dbReference type="RefSeq" id="WP_380894504.1">
    <property type="nucleotide sequence ID" value="NZ_JBHTKY010000001.1"/>
</dbReference>
<feature type="transmembrane region" description="Helical" evidence="2">
    <location>
        <begin position="73"/>
        <end position="94"/>
    </location>
</feature>
<keyword evidence="1" id="KW-0175">Coiled coil</keyword>
<protein>
    <recommendedName>
        <fullName evidence="5">Holin-X, holin superfamily III</fullName>
    </recommendedName>
</protein>
<keyword evidence="2" id="KW-0472">Membrane</keyword>
<evidence type="ECO:0000313" key="4">
    <source>
        <dbReference type="Proteomes" id="UP001597205"/>
    </source>
</evidence>
<dbReference type="EMBL" id="JBHTKY010000001">
    <property type="protein sequence ID" value="MFD1164293.1"/>
    <property type="molecule type" value="Genomic_DNA"/>
</dbReference>
<dbReference type="InterPro" id="IPR018247">
    <property type="entry name" value="EF_Hand_1_Ca_BS"/>
</dbReference>
<keyword evidence="2" id="KW-0812">Transmembrane</keyword>
<dbReference type="Proteomes" id="UP001597205">
    <property type="component" value="Unassembled WGS sequence"/>
</dbReference>
<evidence type="ECO:0000256" key="2">
    <source>
        <dbReference type="SAM" id="Phobius"/>
    </source>
</evidence>
<keyword evidence="2" id="KW-1133">Transmembrane helix</keyword>
<name>A0ABW3RHU4_9SPHI</name>
<proteinExistence type="predicted"/>
<evidence type="ECO:0000313" key="3">
    <source>
        <dbReference type="EMBL" id="MFD1164293.1"/>
    </source>
</evidence>
<keyword evidence="4" id="KW-1185">Reference proteome</keyword>
<comment type="caution">
    <text evidence="3">The sequence shown here is derived from an EMBL/GenBank/DDBJ whole genome shotgun (WGS) entry which is preliminary data.</text>
</comment>
<dbReference type="PROSITE" id="PS00018">
    <property type="entry name" value="EF_HAND_1"/>
    <property type="match status" value="1"/>
</dbReference>
<accession>A0ABW3RHU4</accession>
<feature type="coiled-coil region" evidence="1">
    <location>
        <begin position="121"/>
        <end position="152"/>
    </location>
</feature>
<evidence type="ECO:0008006" key="5">
    <source>
        <dbReference type="Google" id="ProtNLM"/>
    </source>
</evidence>
<reference evidence="4" key="1">
    <citation type="journal article" date="2019" name="Int. J. Syst. Evol. Microbiol.">
        <title>The Global Catalogue of Microorganisms (GCM) 10K type strain sequencing project: providing services to taxonomists for standard genome sequencing and annotation.</title>
        <authorList>
            <consortium name="The Broad Institute Genomics Platform"/>
            <consortium name="The Broad Institute Genome Sequencing Center for Infectious Disease"/>
            <person name="Wu L."/>
            <person name="Ma J."/>
        </authorList>
    </citation>
    <scope>NUCLEOTIDE SEQUENCE [LARGE SCALE GENOMIC DNA]</scope>
    <source>
        <strain evidence="4">CCUG 52468</strain>
    </source>
</reference>